<dbReference type="HOGENOM" id="CLU_1675088_0_0_7"/>
<keyword evidence="2" id="KW-1185">Reference proteome</keyword>
<proteinExistence type="predicted"/>
<dbReference type="Proteomes" id="UP000006055">
    <property type="component" value="Chromosome"/>
</dbReference>
<accession>I4C8K4</accession>
<dbReference type="RefSeq" id="WP_014811030.1">
    <property type="nucleotide sequence ID" value="NC_018025.1"/>
</dbReference>
<sequence length="157" mass="17895">MMQLVQWKGADGDALPSNWNDFRKELDELLLRFFGENLPVSAIIVAAFDRAGENENGEGKDFENLSATAFQKLSAANVRRLTGMDVIRALSDRDLRFLDDFSRVEQAIGYLSNKEALELKQALQEMLPWLKERFQRLETLAAVTEERYSALNDHLSV</sequence>
<reference evidence="2" key="1">
    <citation type="submission" date="2012-06" db="EMBL/GenBank/DDBJ databases">
        <title>Complete sequence of chromosome of Desulfomonile tiedjei DSM 6799.</title>
        <authorList>
            <person name="Lucas S."/>
            <person name="Copeland A."/>
            <person name="Lapidus A."/>
            <person name="Glavina del Rio T."/>
            <person name="Dalin E."/>
            <person name="Tice H."/>
            <person name="Bruce D."/>
            <person name="Goodwin L."/>
            <person name="Pitluck S."/>
            <person name="Peters L."/>
            <person name="Ovchinnikova G."/>
            <person name="Zeytun A."/>
            <person name="Lu M."/>
            <person name="Kyrpides N."/>
            <person name="Mavromatis K."/>
            <person name="Ivanova N."/>
            <person name="Brettin T."/>
            <person name="Detter J.C."/>
            <person name="Han C."/>
            <person name="Larimer F."/>
            <person name="Land M."/>
            <person name="Hauser L."/>
            <person name="Markowitz V."/>
            <person name="Cheng J.-F."/>
            <person name="Hugenholtz P."/>
            <person name="Woyke T."/>
            <person name="Wu D."/>
            <person name="Spring S."/>
            <person name="Schroeder M."/>
            <person name="Brambilla E."/>
            <person name="Klenk H.-P."/>
            <person name="Eisen J.A."/>
        </authorList>
    </citation>
    <scope>NUCLEOTIDE SEQUENCE [LARGE SCALE GENOMIC DNA]</scope>
    <source>
        <strain evidence="2">ATCC 49306 / DSM 6799 / DCB-1</strain>
    </source>
</reference>
<dbReference type="KEGG" id="dti:Desti_3236"/>
<dbReference type="EMBL" id="CP003360">
    <property type="protein sequence ID" value="AFM25895.1"/>
    <property type="molecule type" value="Genomic_DNA"/>
</dbReference>
<dbReference type="AlphaFoldDB" id="I4C8K4"/>
<evidence type="ECO:0000313" key="1">
    <source>
        <dbReference type="EMBL" id="AFM25895.1"/>
    </source>
</evidence>
<organism evidence="1 2">
    <name type="scientific">Desulfomonile tiedjei (strain ATCC 49306 / DSM 6799 / DCB-1)</name>
    <dbReference type="NCBI Taxonomy" id="706587"/>
    <lineage>
        <taxon>Bacteria</taxon>
        <taxon>Pseudomonadati</taxon>
        <taxon>Thermodesulfobacteriota</taxon>
        <taxon>Desulfomonilia</taxon>
        <taxon>Desulfomonilales</taxon>
        <taxon>Desulfomonilaceae</taxon>
        <taxon>Desulfomonile</taxon>
    </lineage>
</organism>
<protein>
    <submittedName>
        <fullName evidence="1">Uncharacterized protein</fullName>
    </submittedName>
</protein>
<gene>
    <name evidence="1" type="ordered locus">Desti_3236</name>
</gene>
<name>I4C8K4_DESTA</name>
<evidence type="ECO:0000313" key="2">
    <source>
        <dbReference type="Proteomes" id="UP000006055"/>
    </source>
</evidence>